<protein>
    <recommendedName>
        <fullName evidence="4">Tat pathway signal protein</fullName>
    </recommendedName>
</protein>
<accession>A0A1M7PF96</accession>
<feature type="region of interest" description="Disordered" evidence="1">
    <location>
        <begin position="201"/>
        <end position="230"/>
    </location>
</feature>
<dbReference type="InterPro" id="IPR047789">
    <property type="entry name" value="CU044_5270-like"/>
</dbReference>
<evidence type="ECO:0000256" key="1">
    <source>
        <dbReference type="SAM" id="MobiDB-lite"/>
    </source>
</evidence>
<keyword evidence="3" id="KW-1185">Reference proteome</keyword>
<dbReference type="AlphaFoldDB" id="A0A1M7PF96"/>
<dbReference type="EMBL" id="FRBI01000023">
    <property type="protein sequence ID" value="SHN15388.1"/>
    <property type="molecule type" value="Genomic_DNA"/>
</dbReference>
<proteinExistence type="predicted"/>
<organism evidence="2 3">
    <name type="scientific">Actinacidiphila paucisporea</name>
    <dbReference type="NCBI Taxonomy" id="310782"/>
    <lineage>
        <taxon>Bacteria</taxon>
        <taxon>Bacillati</taxon>
        <taxon>Actinomycetota</taxon>
        <taxon>Actinomycetes</taxon>
        <taxon>Kitasatosporales</taxon>
        <taxon>Streptomycetaceae</taxon>
        <taxon>Actinacidiphila</taxon>
    </lineage>
</organism>
<sequence length="352" mass="37853">MRDIEDLRELREYDAGAPPLDDATRERVRVRLFAAMNAETGPAPAVRHRRPVLRIALTGAVAAAVVGGVLVAEQDNGSGGGQAAPPPGATSPVMQNVSAQTVLKGAAAYARHHEQAARPRDDQFIYTKETIRQTDTGTGATETFTDENWRSVDDSKPSWVMEVGKGWWSPPLKGGEITWPPQDWATLKKLPTDPKRLILTLAPGTGPSAGPSAQPSTAPSAGSPDMDERLSGISDQMWSMVHFQLAGLLKLVPVMPDGLRPAAYEALGMVPGVKSVPNQKDAKGRTGVAITYDDPTSPDGGYGDYFIFDPKTYQFLGFRDESASRNGKHATEVIQLSSLDSWAVVDKAKQRP</sequence>
<dbReference type="NCBIfam" id="NF038083">
    <property type="entry name" value="CU044_5270_fam"/>
    <property type="match status" value="1"/>
</dbReference>
<name>A0A1M7PF96_9ACTN</name>
<evidence type="ECO:0000313" key="3">
    <source>
        <dbReference type="Proteomes" id="UP000184111"/>
    </source>
</evidence>
<reference evidence="2 3" key="1">
    <citation type="submission" date="2016-11" db="EMBL/GenBank/DDBJ databases">
        <authorList>
            <person name="Jaros S."/>
            <person name="Januszkiewicz K."/>
            <person name="Wedrychowicz H."/>
        </authorList>
    </citation>
    <scope>NUCLEOTIDE SEQUENCE [LARGE SCALE GENOMIC DNA]</scope>
    <source>
        <strain evidence="2 3">CGMCC 4.2025</strain>
    </source>
</reference>
<dbReference type="Proteomes" id="UP000184111">
    <property type="component" value="Unassembled WGS sequence"/>
</dbReference>
<gene>
    <name evidence="2" type="ORF">SAMN05216499_1238</name>
</gene>
<dbReference type="RefSeq" id="WP_073501628.1">
    <property type="nucleotide sequence ID" value="NZ_FRBI01000023.1"/>
</dbReference>
<dbReference type="OrthoDB" id="3460587at2"/>
<feature type="compositionally biased region" description="Polar residues" evidence="1">
    <location>
        <begin position="211"/>
        <end position="220"/>
    </location>
</feature>
<evidence type="ECO:0000313" key="2">
    <source>
        <dbReference type="EMBL" id="SHN15388.1"/>
    </source>
</evidence>
<dbReference type="STRING" id="310782.SAMN05216499_1238"/>
<evidence type="ECO:0008006" key="4">
    <source>
        <dbReference type="Google" id="ProtNLM"/>
    </source>
</evidence>